<dbReference type="GO" id="GO:0003855">
    <property type="term" value="F:3-dehydroquinate dehydratase activity"/>
    <property type="evidence" value="ECO:0007669"/>
    <property type="project" value="UniProtKB-UniRule"/>
</dbReference>
<evidence type="ECO:0000256" key="1">
    <source>
        <dbReference type="ARBA" id="ARBA00001864"/>
    </source>
</evidence>
<name>A0A3P1V507_9ACTO</name>
<dbReference type="Gene3D" id="3.20.20.70">
    <property type="entry name" value="Aldolase class I"/>
    <property type="match status" value="1"/>
</dbReference>
<feature type="binding site" evidence="4">
    <location>
        <begin position="52"/>
        <end position="54"/>
    </location>
    <ligand>
        <name>3-dehydroquinate</name>
        <dbReference type="ChEBI" id="CHEBI:32364"/>
    </ligand>
</feature>
<comment type="function">
    <text evidence="4">Involved in the third step of the chorismate pathway, which leads to the biosynthesis of aromatic amino acids. Catalyzes the cis-dehydration of 3-dehydroquinate (DHQ) and introduces the first double bond of the aromatic ring to yield 3-dehydroshikimate.</text>
</comment>
<feature type="binding site" evidence="4">
    <location>
        <position position="264"/>
    </location>
    <ligand>
        <name>3-dehydroquinate</name>
        <dbReference type="ChEBI" id="CHEBI:32364"/>
    </ligand>
</feature>
<comment type="caution">
    <text evidence="5">The sequence shown here is derived from an EMBL/GenBank/DDBJ whole genome shotgun (WGS) entry which is preliminary data.</text>
</comment>
<dbReference type="SUPFAM" id="SSF51569">
    <property type="entry name" value="Aldolase"/>
    <property type="match status" value="1"/>
</dbReference>
<evidence type="ECO:0000256" key="4">
    <source>
        <dbReference type="HAMAP-Rule" id="MF_00214"/>
    </source>
</evidence>
<dbReference type="UniPathway" id="UPA00053">
    <property type="reaction ID" value="UER00086"/>
</dbReference>
<evidence type="ECO:0000313" key="5">
    <source>
        <dbReference type="EMBL" id="RRD29314.1"/>
    </source>
</evidence>
<feature type="binding site" evidence="4">
    <location>
        <position position="105"/>
    </location>
    <ligand>
        <name>3-dehydroquinate</name>
        <dbReference type="ChEBI" id="CHEBI:32364"/>
    </ligand>
</feature>
<dbReference type="GO" id="GO:0008652">
    <property type="term" value="P:amino acid biosynthetic process"/>
    <property type="evidence" value="ECO:0007669"/>
    <property type="project" value="UniProtKB-KW"/>
</dbReference>
<feature type="active site" description="Schiff-base intermediate with substrate" evidence="4">
    <location>
        <position position="198"/>
    </location>
</feature>
<dbReference type="CDD" id="cd00502">
    <property type="entry name" value="DHQase_I"/>
    <property type="match status" value="1"/>
</dbReference>
<dbReference type="PANTHER" id="PTHR43699">
    <property type="entry name" value="3-DEHYDROQUINATE DEHYDRATASE"/>
    <property type="match status" value="1"/>
</dbReference>
<dbReference type="GO" id="GO:0009073">
    <property type="term" value="P:aromatic amino acid family biosynthetic process"/>
    <property type="evidence" value="ECO:0007669"/>
    <property type="project" value="UniProtKB-KW"/>
</dbReference>
<dbReference type="Pfam" id="PF01487">
    <property type="entry name" value="DHquinase_I"/>
    <property type="match status" value="1"/>
</dbReference>
<feature type="binding site" evidence="4">
    <location>
        <position position="240"/>
    </location>
    <ligand>
        <name>3-dehydroquinate</name>
        <dbReference type="ChEBI" id="CHEBI:32364"/>
    </ligand>
</feature>
<comment type="pathway">
    <text evidence="4">Metabolic intermediate biosynthesis; chorismate biosynthesis; chorismate from D-erythrose 4-phosphate and phosphoenolpyruvate: step 3/7.</text>
</comment>
<dbReference type="EMBL" id="RQZC01000008">
    <property type="protein sequence ID" value="RRD29314.1"/>
    <property type="molecule type" value="Genomic_DNA"/>
</dbReference>
<dbReference type="Proteomes" id="UP000271272">
    <property type="component" value="Unassembled WGS sequence"/>
</dbReference>
<keyword evidence="4" id="KW-0057">Aromatic amino acid biosynthesis</keyword>
<organism evidence="5 6">
    <name type="scientific">Actinomyces bowdenii</name>
    <dbReference type="NCBI Taxonomy" id="131109"/>
    <lineage>
        <taxon>Bacteria</taxon>
        <taxon>Bacillati</taxon>
        <taxon>Actinomycetota</taxon>
        <taxon>Actinomycetes</taxon>
        <taxon>Actinomycetales</taxon>
        <taxon>Actinomycetaceae</taxon>
        <taxon>Actinomyces</taxon>
    </lineage>
</organism>
<proteinExistence type="inferred from homology"/>
<keyword evidence="3 4" id="KW-0704">Schiff base</keyword>
<comment type="subunit">
    <text evidence="4">Homodimer.</text>
</comment>
<feature type="binding site" evidence="4">
    <location>
        <position position="268"/>
    </location>
    <ligand>
        <name>3-dehydroquinate</name>
        <dbReference type="ChEBI" id="CHEBI:32364"/>
    </ligand>
</feature>
<dbReference type="HAMAP" id="MF_00214">
    <property type="entry name" value="AroD"/>
    <property type="match status" value="1"/>
</dbReference>
<comment type="catalytic activity">
    <reaction evidence="1 4">
        <text>3-dehydroquinate = 3-dehydroshikimate + H2O</text>
        <dbReference type="Rhea" id="RHEA:21096"/>
        <dbReference type="ChEBI" id="CHEBI:15377"/>
        <dbReference type="ChEBI" id="CHEBI:16630"/>
        <dbReference type="ChEBI" id="CHEBI:32364"/>
        <dbReference type="EC" id="4.2.1.10"/>
    </reaction>
</comment>
<comment type="caution">
    <text evidence="4">Lacks conserved residue(s) required for the propagation of feature annotation.</text>
</comment>
<protein>
    <recommendedName>
        <fullName evidence="4">3-dehydroquinate dehydratase</fullName>
        <shortName evidence="4">3-dehydroquinase</shortName>
        <ecNumber evidence="4">4.2.1.10</ecNumber>
    </recommendedName>
    <alternativeName>
        <fullName evidence="4">Type I DHQase</fullName>
    </alternativeName>
    <alternativeName>
        <fullName evidence="4">Type I dehydroquinase</fullName>
        <shortName evidence="4">DHQ1</shortName>
    </alternativeName>
</protein>
<dbReference type="InterPro" id="IPR001381">
    <property type="entry name" value="DHquinase_I"/>
</dbReference>
<dbReference type="PANTHER" id="PTHR43699:SF1">
    <property type="entry name" value="3-DEHYDROQUINATE DEHYDRATASE"/>
    <property type="match status" value="1"/>
</dbReference>
<evidence type="ECO:0000256" key="3">
    <source>
        <dbReference type="ARBA" id="ARBA00023270"/>
    </source>
</evidence>
<accession>A0A3P1V507</accession>
<dbReference type="RefSeq" id="WP_124933696.1">
    <property type="nucleotide sequence ID" value="NZ_RQZC01000008.1"/>
</dbReference>
<gene>
    <name evidence="4" type="primary">aroD</name>
    <name evidence="5" type="ORF">EII10_06510</name>
</gene>
<keyword evidence="6" id="KW-1185">Reference proteome</keyword>
<keyword evidence="4" id="KW-0028">Amino-acid biosynthesis</keyword>
<dbReference type="GO" id="GO:0009423">
    <property type="term" value="P:chorismate biosynthetic process"/>
    <property type="evidence" value="ECO:0007669"/>
    <property type="project" value="UniProtKB-UniRule"/>
</dbReference>
<reference evidence="5 6" key="1">
    <citation type="submission" date="2018-11" db="EMBL/GenBank/DDBJ databases">
        <title>Genomes From Bacteria Associated with the Canine Oral Cavity: a Test Case for Automated Genome-Based Taxonomic Assignment.</title>
        <authorList>
            <person name="Coil D.A."/>
            <person name="Jospin G."/>
            <person name="Darling A.E."/>
            <person name="Wallis C."/>
            <person name="Davis I.J."/>
            <person name="Harris S."/>
            <person name="Eisen J.A."/>
            <person name="Holcombe L.J."/>
            <person name="O'Flynn C."/>
        </authorList>
    </citation>
    <scope>NUCLEOTIDE SEQUENCE [LARGE SCALE GENOMIC DNA]</scope>
    <source>
        <strain evidence="5 6">OH5050</strain>
    </source>
</reference>
<dbReference type="InterPro" id="IPR050146">
    <property type="entry name" value="Type-I_3-dehydroquinase"/>
</dbReference>
<comment type="similarity">
    <text evidence="4">Belongs to the type-I 3-dehydroquinase family.</text>
</comment>
<evidence type="ECO:0000256" key="2">
    <source>
        <dbReference type="ARBA" id="ARBA00023239"/>
    </source>
</evidence>
<evidence type="ECO:0000313" key="6">
    <source>
        <dbReference type="Proteomes" id="UP000271272"/>
    </source>
</evidence>
<dbReference type="OrthoDB" id="9813659at2"/>
<dbReference type="AlphaFoldDB" id="A0A3P1V507"/>
<dbReference type="EC" id="4.2.1.10" evidence="4"/>
<feature type="active site" description="Proton donor/acceptor" evidence="4">
    <location>
        <position position="171"/>
    </location>
</feature>
<keyword evidence="2 4" id="KW-0456">Lyase</keyword>
<dbReference type="InterPro" id="IPR013785">
    <property type="entry name" value="Aldolase_TIM"/>
</dbReference>
<dbReference type="GO" id="GO:0046279">
    <property type="term" value="P:3,4-dihydroxybenzoate biosynthetic process"/>
    <property type="evidence" value="ECO:0007669"/>
    <property type="project" value="UniProtKB-ARBA"/>
</dbReference>
<sequence>MSERGARRALTWGSARIGGGAPAVVVPLTGPTTGDAAEQARRAAAAGADALELRVDLLDEVRRALEGAAPPPGEGPEPLAGAAGRALEGLARCGGAGPPVLLTCRTAAEGGGARVGEAAYRALLLAILEGLGAWAGPTRPAAIDVEVRRGCLPELAARAHARGIDVVGSFHDLGGTPADAELEAVLVRMAAQGADLAKVAVMPQSAEDVARLLGVGARMSAGLEVPVAVISMGALGAVSRVAPVFGSALTFAVVPDGRGEARASAPGQLPIDEVRRCLGLLGG</sequence>